<keyword evidence="3" id="KW-1185">Reference proteome</keyword>
<evidence type="ECO:0008006" key="4">
    <source>
        <dbReference type="Google" id="ProtNLM"/>
    </source>
</evidence>
<dbReference type="Proteomes" id="UP000494363">
    <property type="component" value="Unassembled WGS sequence"/>
</dbReference>
<dbReference type="InterPro" id="IPR008878">
    <property type="entry name" value="Transposase_IS66_Orf2"/>
</dbReference>
<evidence type="ECO:0000313" key="3">
    <source>
        <dbReference type="Proteomes" id="UP000494363"/>
    </source>
</evidence>
<protein>
    <recommendedName>
        <fullName evidence="4">Transposase</fullName>
    </recommendedName>
</protein>
<name>A0A6J5FCJ6_9BURK</name>
<feature type="region of interest" description="Disordered" evidence="1">
    <location>
        <begin position="53"/>
        <end position="77"/>
    </location>
</feature>
<dbReference type="RefSeq" id="WP_175233516.1">
    <property type="nucleotide sequence ID" value="NZ_CADIKH010000298.1"/>
</dbReference>
<proteinExistence type="predicted"/>
<dbReference type="EMBL" id="CADIKH010000298">
    <property type="protein sequence ID" value="CAB3775177.1"/>
    <property type="molecule type" value="Genomic_DNA"/>
</dbReference>
<evidence type="ECO:0000313" key="2">
    <source>
        <dbReference type="EMBL" id="CAB3775177.1"/>
    </source>
</evidence>
<reference evidence="2 3" key="1">
    <citation type="submission" date="2020-04" db="EMBL/GenBank/DDBJ databases">
        <authorList>
            <person name="De Canck E."/>
        </authorList>
    </citation>
    <scope>NUCLEOTIDE SEQUENCE [LARGE SCALE GENOMIC DNA]</scope>
    <source>
        <strain evidence="2 3">LMG 29542</strain>
    </source>
</reference>
<evidence type="ECO:0000256" key="1">
    <source>
        <dbReference type="SAM" id="MobiDB-lite"/>
    </source>
</evidence>
<accession>A0A6J5FCJ6</accession>
<dbReference type="Pfam" id="PF05717">
    <property type="entry name" value="TnpB_IS66"/>
    <property type="match status" value="1"/>
</dbReference>
<dbReference type="AlphaFoldDB" id="A0A6J5FCJ6"/>
<organism evidence="2 3">
    <name type="scientific">Paraburkholderia humisilvae</name>
    <dbReference type="NCBI Taxonomy" id="627669"/>
    <lineage>
        <taxon>Bacteria</taxon>
        <taxon>Pseudomonadati</taxon>
        <taxon>Pseudomonadota</taxon>
        <taxon>Betaproteobacteria</taxon>
        <taxon>Burkholderiales</taxon>
        <taxon>Burkholderiaceae</taxon>
        <taxon>Paraburkholderia</taxon>
    </lineage>
</organism>
<sequence length="77" mass="9121">MFRLDADLRIYLHREPIDFRARINSLVTLVEQSMQLDPLARFVFAFHNRKRESRHNRFSGMPDGSRGRNRLSTLYGA</sequence>
<gene>
    <name evidence="2" type="ORF">LMG29542_08559</name>
</gene>